<evidence type="ECO:0000256" key="1">
    <source>
        <dbReference type="ARBA" id="ARBA00023015"/>
    </source>
</evidence>
<name>A0A1T2XIH9_9BACL</name>
<dbReference type="RefSeq" id="WP_078498452.1">
    <property type="nucleotide sequence ID" value="NZ_MSZX01000003.1"/>
</dbReference>
<dbReference type="Gene3D" id="1.10.10.60">
    <property type="entry name" value="Homeodomain-like"/>
    <property type="match status" value="2"/>
</dbReference>
<dbReference type="PROSITE" id="PS01124">
    <property type="entry name" value="HTH_ARAC_FAMILY_2"/>
    <property type="match status" value="1"/>
</dbReference>
<gene>
    <name evidence="5" type="ORF">BVG16_10300</name>
</gene>
<organism evidence="5 6">
    <name type="scientific">Paenibacillus selenitireducens</name>
    <dbReference type="NCBI Taxonomy" id="1324314"/>
    <lineage>
        <taxon>Bacteria</taxon>
        <taxon>Bacillati</taxon>
        <taxon>Bacillota</taxon>
        <taxon>Bacilli</taxon>
        <taxon>Bacillales</taxon>
        <taxon>Paenibacillaceae</taxon>
        <taxon>Paenibacillus</taxon>
    </lineage>
</organism>
<dbReference type="STRING" id="1324314.BVG16_10300"/>
<dbReference type="GO" id="GO:0003700">
    <property type="term" value="F:DNA-binding transcription factor activity"/>
    <property type="evidence" value="ECO:0007669"/>
    <property type="project" value="InterPro"/>
</dbReference>
<evidence type="ECO:0000313" key="6">
    <source>
        <dbReference type="Proteomes" id="UP000190188"/>
    </source>
</evidence>
<dbReference type="InterPro" id="IPR037923">
    <property type="entry name" value="HTH-like"/>
</dbReference>
<comment type="caution">
    <text evidence="5">The sequence shown here is derived from an EMBL/GenBank/DDBJ whole genome shotgun (WGS) entry which is preliminary data.</text>
</comment>
<dbReference type="EMBL" id="MSZX01000003">
    <property type="protein sequence ID" value="OPA79453.1"/>
    <property type="molecule type" value="Genomic_DNA"/>
</dbReference>
<dbReference type="InterPro" id="IPR009057">
    <property type="entry name" value="Homeodomain-like_sf"/>
</dbReference>
<feature type="domain" description="HTH araC/xylS-type" evidence="4">
    <location>
        <begin position="171"/>
        <end position="269"/>
    </location>
</feature>
<keyword evidence="3" id="KW-0804">Transcription</keyword>
<protein>
    <recommendedName>
        <fullName evidence="4">HTH araC/xylS-type domain-containing protein</fullName>
    </recommendedName>
</protein>
<dbReference type="InterPro" id="IPR018060">
    <property type="entry name" value="HTH_AraC"/>
</dbReference>
<keyword evidence="6" id="KW-1185">Reference proteome</keyword>
<dbReference type="SUPFAM" id="SSF46689">
    <property type="entry name" value="Homeodomain-like"/>
    <property type="match status" value="2"/>
</dbReference>
<keyword evidence="2" id="KW-0238">DNA-binding</keyword>
<reference evidence="5 6" key="1">
    <citation type="submission" date="2017-01" db="EMBL/GenBank/DDBJ databases">
        <title>Genome analysis of Paenibacillus selenitrireducens ES3-24.</title>
        <authorList>
            <person name="Xu D."/>
            <person name="Yao R."/>
            <person name="Zheng S."/>
        </authorList>
    </citation>
    <scope>NUCLEOTIDE SEQUENCE [LARGE SCALE GENOMIC DNA]</scope>
    <source>
        <strain evidence="5 6">ES3-24</strain>
    </source>
</reference>
<dbReference type="OrthoDB" id="192171at2"/>
<evidence type="ECO:0000256" key="2">
    <source>
        <dbReference type="ARBA" id="ARBA00023125"/>
    </source>
</evidence>
<dbReference type="InterPro" id="IPR018062">
    <property type="entry name" value="HTH_AraC-typ_CS"/>
</dbReference>
<dbReference type="SMART" id="SM00342">
    <property type="entry name" value="HTH_ARAC"/>
    <property type="match status" value="1"/>
</dbReference>
<keyword evidence="1" id="KW-0805">Transcription regulation</keyword>
<evidence type="ECO:0000259" key="4">
    <source>
        <dbReference type="PROSITE" id="PS01124"/>
    </source>
</evidence>
<proteinExistence type="predicted"/>
<dbReference type="GO" id="GO:0043565">
    <property type="term" value="F:sequence-specific DNA binding"/>
    <property type="evidence" value="ECO:0007669"/>
    <property type="project" value="InterPro"/>
</dbReference>
<dbReference type="PANTHER" id="PTHR43280:SF30">
    <property type="entry name" value="MMSAB OPERON REGULATORY PROTEIN"/>
    <property type="match status" value="1"/>
</dbReference>
<dbReference type="Proteomes" id="UP000190188">
    <property type="component" value="Unassembled WGS sequence"/>
</dbReference>
<dbReference type="PRINTS" id="PR00032">
    <property type="entry name" value="HTHARAC"/>
</dbReference>
<evidence type="ECO:0000313" key="5">
    <source>
        <dbReference type="EMBL" id="OPA79453.1"/>
    </source>
</evidence>
<evidence type="ECO:0000256" key="3">
    <source>
        <dbReference type="ARBA" id="ARBA00023163"/>
    </source>
</evidence>
<dbReference type="SUPFAM" id="SSF51215">
    <property type="entry name" value="Regulatory protein AraC"/>
    <property type="match status" value="1"/>
</dbReference>
<sequence>MVASIQITTPPMPYYLESGKADYVSGDIHPNRRQLGVYDMLLVEEGCLHIGENGQSWELKRGDSLILLPDGHHYGTGPCTERTVFYWVHFQIGQEVHYSRLFPYVMQLPKLWTFPNAGQMFALAERLIACATMRRSQAVWQEQQLMLEWLQRMDEGQRISDKRAPSLLLAEQTEAYIKQHYTEQVSNESLAMALHFHVNYITRCMKEHFDCTPMEYLHHYRLEQAQLLLAKTDRTVAEVAEQVGYTYAPYFTTCFKQALGITPSAYRKQFVEDRI</sequence>
<dbReference type="PROSITE" id="PS00041">
    <property type="entry name" value="HTH_ARAC_FAMILY_1"/>
    <property type="match status" value="1"/>
</dbReference>
<accession>A0A1T2XIH9</accession>
<dbReference type="AlphaFoldDB" id="A0A1T2XIH9"/>
<dbReference type="InterPro" id="IPR020449">
    <property type="entry name" value="Tscrpt_reg_AraC-type_HTH"/>
</dbReference>
<dbReference type="Pfam" id="PF12833">
    <property type="entry name" value="HTH_18"/>
    <property type="match status" value="1"/>
</dbReference>
<dbReference type="PANTHER" id="PTHR43280">
    <property type="entry name" value="ARAC-FAMILY TRANSCRIPTIONAL REGULATOR"/>
    <property type="match status" value="1"/>
</dbReference>